<sequence length="151" mass="16630">MASNRKVQRLLNEFMDLISEYDDTSVEQNNVATITSTEMNFEQSNVATTTSVLATDKMDTDVPTTQRTVPQTPITNPTPSTSLNDRENPTRLAVQSSDHVEPCMLLKETMDSDQQETDEAKSVPPPTDQMSLDPPASVESEPSPSPKEKVS</sequence>
<keyword evidence="3" id="KW-1185">Reference proteome</keyword>
<protein>
    <submittedName>
        <fullName evidence="2">Uncharacterized protein</fullName>
    </submittedName>
</protein>
<comment type="caution">
    <text evidence="2">The sequence shown here is derived from an EMBL/GenBank/DDBJ whole genome shotgun (WGS) entry which is preliminary data.</text>
</comment>
<accession>A0A1J6KWR9</accession>
<dbReference type="STRING" id="49451.A0A1J6KWR9"/>
<dbReference type="Proteomes" id="UP000187609">
    <property type="component" value="Unassembled WGS sequence"/>
</dbReference>
<name>A0A1J6KWR9_NICAT</name>
<proteinExistence type="predicted"/>
<feature type="compositionally biased region" description="Low complexity" evidence="1">
    <location>
        <begin position="61"/>
        <end position="75"/>
    </location>
</feature>
<organism evidence="2 3">
    <name type="scientific">Nicotiana attenuata</name>
    <name type="common">Coyote tobacco</name>
    <dbReference type="NCBI Taxonomy" id="49451"/>
    <lineage>
        <taxon>Eukaryota</taxon>
        <taxon>Viridiplantae</taxon>
        <taxon>Streptophyta</taxon>
        <taxon>Embryophyta</taxon>
        <taxon>Tracheophyta</taxon>
        <taxon>Spermatophyta</taxon>
        <taxon>Magnoliopsida</taxon>
        <taxon>eudicotyledons</taxon>
        <taxon>Gunneridae</taxon>
        <taxon>Pentapetalae</taxon>
        <taxon>asterids</taxon>
        <taxon>lamiids</taxon>
        <taxon>Solanales</taxon>
        <taxon>Solanaceae</taxon>
        <taxon>Nicotianoideae</taxon>
        <taxon>Nicotianeae</taxon>
        <taxon>Nicotiana</taxon>
    </lineage>
</organism>
<dbReference type="EMBL" id="MJEQ01002498">
    <property type="protein sequence ID" value="OIT27179.1"/>
    <property type="molecule type" value="Genomic_DNA"/>
</dbReference>
<feature type="region of interest" description="Disordered" evidence="1">
    <location>
        <begin position="53"/>
        <end position="151"/>
    </location>
</feature>
<evidence type="ECO:0000313" key="3">
    <source>
        <dbReference type="Proteomes" id="UP000187609"/>
    </source>
</evidence>
<dbReference type="AlphaFoldDB" id="A0A1J6KWR9"/>
<gene>
    <name evidence="2" type="ORF">A4A49_26239</name>
</gene>
<dbReference type="Gramene" id="OIT27179">
    <property type="protein sequence ID" value="OIT27179"/>
    <property type="gene ID" value="A4A49_26239"/>
</dbReference>
<reference evidence="2" key="1">
    <citation type="submission" date="2016-11" db="EMBL/GenBank/DDBJ databases">
        <title>The genome of Nicotiana attenuata.</title>
        <authorList>
            <person name="Xu S."/>
            <person name="Brockmoeller T."/>
            <person name="Gaquerel E."/>
            <person name="Navarro A."/>
            <person name="Kuhl H."/>
            <person name="Gase K."/>
            <person name="Ling Z."/>
            <person name="Zhou W."/>
            <person name="Kreitzer C."/>
            <person name="Stanke M."/>
            <person name="Tang H."/>
            <person name="Lyons E."/>
            <person name="Pandey P."/>
            <person name="Pandey S.P."/>
            <person name="Timmermann B."/>
            <person name="Baldwin I.T."/>
        </authorList>
    </citation>
    <scope>NUCLEOTIDE SEQUENCE [LARGE SCALE GENOMIC DNA]</scope>
    <source>
        <strain evidence="2">UT</strain>
    </source>
</reference>
<evidence type="ECO:0000313" key="2">
    <source>
        <dbReference type="EMBL" id="OIT27179.1"/>
    </source>
</evidence>
<evidence type="ECO:0000256" key="1">
    <source>
        <dbReference type="SAM" id="MobiDB-lite"/>
    </source>
</evidence>